<dbReference type="EMBL" id="LAZR01000158">
    <property type="protein sequence ID" value="KKN85483.1"/>
    <property type="molecule type" value="Genomic_DNA"/>
</dbReference>
<comment type="caution">
    <text evidence="1">The sequence shown here is derived from an EMBL/GenBank/DDBJ whole genome shotgun (WGS) entry which is preliminary data.</text>
</comment>
<protein>
    <submittedName>
        <fullName evidence="1">Uncharacterized protein</fullName>
    </submittedName>
</protein>
<accession>A0A0F9X222</accession>
<organism evidence="1">
    <name type="scientific">marine sediment metagenome</name>
    <dbReference type="NCBI Taxonomy" id="412755"/>
    <lineage>
        <taxon>unclassified sequences</taxon>
        <taxon>metagenomes</taxon>
        <taxon>ecological metagenomes</taxon>
    </lineage>
</organism>
<gene>
    <name evidence="1" type="ORF">LCGC14_0278030</name>
</gene>
<proteinExistence type="predicted"/>
<evidence type="ECO:0000313" key="1">
    <source>
        <dbReference type="EMBL" id="KKN85483.1"/>
    </source>
</evidence>
<name>A0A0F9X222_9ZZZZ</name>
<sequence>MGRKPVMYQRFMYEDREYMVWAIPFYPNYSHVDGKAVKIDGKRQSCRAKISECKWL</sequence>
<dbReference type="AlphaFoldDB" id="A0A0F9X222"/>
<reference evidence="1" key="1">
    <citation type="journal article" date="2015" name="Nature">
        <title>Complex archaea that bridge the gap between prokaryotes and eukaryotes.</title>
        <authorList>
            <person name="Spang A."/>
            <person name="Saw J.H."/>
            <person name="Jorgensen S.L."/>
            <person name="Zaremba-Niedzwiedzka K."/>
            <person name="Martijn J."/>
            <person name="Lind A.E."/>
            <person name="van Eijk R."/>
            <person name="Schleper C."/>
            <person name="Guy L."/>
            <person name="Ettema T.J."/>
        </authorList>
    </citation>
    <scope>NUCLEOTIDE SEQUENCE</scope>
</reference>